<dbReference type="EMBL" id="MCOG01000223">
    <property type="protein sequence ID" value="ORY24323.1"/>
    <property type="molecule type" value="Genomic_DNA"/>
</dbReference>
<name>A0A1Y2AP30_9FUNG</name>
<accession>A0A1Y2AP30</accession>
<evidence type="ECO:0000313" key="1">
    <source>
        <dbReference type="EMBL" id="ORY24323.1"/>
    </source>
</evidence>
<dbReference type="STRING" id="1754190.A0A1Y2AP30"/>
<keyword evidence="2" id="KW-1185">Reference proteome</keyword>
<reference evidence="1 2" key="1">
    <citation type="submission" date="2016-08" db="EMBL/GenBank/DDBJ databases">
        <title>A Parts List for Fungal Cellulosomes Revealed by Comparative Genomics.</title>
        <authorList>
            <consortium name="DOE Joint Genome Institute"/>
            <person name="Haitjema C.H."/>
            <person name="Gilmore S.P."/>
            <person name="Henske J.K."/>
            <person name="Solomon K.V."/>
            <person name="De Groot R."/>
            <person name="Kuo A."/>
            <person name="Mondo S.J."/>
            <person name="Salamov A.A."/>
            <person name="Labutti K."/>
            <person name="Zhao Z."/>
            <person name="Chiniquy J."/>
            <person name="Barry K."/>
            <person name="Brewer H.M."/>
            <person name="Purvine S.O."/>
            <person name="Wright A.T."/>
            <person name="Boxma B."/>
            <person name="Van Alen T."/>
            <person name="Hackstein J.H."/>
            <person name="Baker S.E."/>
            <person name="Grigoriev I.V."/>
            <person name="O'Malley M.A."/>
        </authorList>
    </citation>
    <scope>NUCLEOTIDE SEQUENCE [LARGE SCALE GENOMIC DNA]</scope>
    <source>
        <strain evidence="1 2">G1</strain>
    </source>
</reference>
<sequence>MKRNTILENTLKAYIEKQKKFKVLIKKIQKSIQSKEYKQYNCPFDEFIKKKWKISKAQAYRYLISAKVIDQLEDFEIQPCYERICRSIYSYAKTPTQMKLLWGSILQNAGNRPDCINSSHVTRTWKKLCSDERYSKICHYEDEIITKVEKSIKRGTKSIKRKQLPNKETKETKNISSTTQINQINKNSTPSNTVINNNEYQYVSSNNSISNSSNSHFPSPTSSICSPIVKNESQSPEFNQDNSNVQNITYTSTVNILNPVNTIEYSIINNPSDVKNIVVIPPVNSVNQTTTNIQPQQQTVEYRQVLQNYQVTQTQIQTVPQAQTQQPQQIIYYY</sequence>
<evidence type="ECO:0000313" key="2">
    <source>
        <dbReference type="Proteomes" id="UP000193920"/>
    </source>
</evidence>
<dbReference type="Proteomes" id="UP000193920">
    <property type="component" value="Unassembled WGS sequence"/>
</dbReference>
<dbReference type="OrthoDB" id="5595153at2759"/>
<protein>
    <submittedName>
        <fullName evidence="1">Uncharacterized protein</fullName>
    </submittedName>
</protein>
<gene>
    <name evidence="1" type="ORF">LY90DRAFT_675216</name>
</gene>
<dbReference type="AlphaFoldDB" id="A0A1Y2AP30"/>
<proteinExistence type="predicted"/>
<comment type="caution">
    <text evidence="1">The sequence shown here is derived from an EMBL/GenBank/DDBJ whole genome shotgun (WGS) entry which is preliminary data.</text>
</comment>
<organism evidence="1 2">
    <name type="scientific">Neocallimastix californiae</name>
    <dbReference type="NCBI Taxonomy" id="1754190"/>
    <lineage>
        <taxon>Eukaryota</taxon>
        <taxon>Fungi</taxon>
        <taxon>Fungi incertae sedis</taxon>
        <taxon>Chytridiomycota</taxon>
        <taxon>Chytridiomycota incertae sedis</taxon>
        <taxon>Neocallimastigomycetes</taxon>
        <taxon>Neocallimastigales</taxon>
        <taxon>Neocallimastigaceae</taxon>
        <taxon>Neocallimastix</taxon>
    </lineage>
</organism>